<comment type="caution">
    <text evidence="10">The sequence shown here is derived from an EMBL/GenBank/DDBJ whole genome shotgun (WGS) entry which is preliminary data.</text>
</comment>
<evidence type="ECO:0000256" key="2">
    <source>
        <dbReference type="ARBA" id="ARBA00022670"/>
    </source>
</evidence>
<dbReference type="PANTHER" id="PTHR47053">
    <property type="entry name" value="MUREIN DD-ENDOPEPTIDASE MEPH-RELATED"/>
    <property type="match status" value="1"/>
</dbReference>
<keyword evidence="2" id="KW-0645">Protease</keyword>
<dbReference type="Gene3D" id="3.90.1720.10">
    <property type="entry name" value="endopeptidase domain like (from Nostoc punctiforme)"/>
    <property type="match status" value="1"/>
</dbReference>
<dbReference type="Proteomes" id="UP000075374">
    <property type="component" value="Unassembled WGS sequence"/>
</dbReference>
<keyword evidence="5" id="KW-0788">Thiol protease</keyword>
<dbReference type="Gene3D" id="6.10.250.3150">
    <property type="match status" value="1"/>
</dbReference>
<keyword evidence="6" id="KW-0175">Coiled coil</keyword>
<dbReference type="InterPro" id="IPR000064">
    <property type="entry name" value="NLP_P60_dom"/>
</dbReference>
<organism evidence="10 11">
    <name type="scientific">Clostridium colicanis DSM 13634</name>
    <dbReference type="NCBI Taxonomy" id="1121305"/>
    <lineage>
        <taxon>Bacteria</taxon>
        <taxon>Bacillati</taxon>
        <taxon>Bacillota</taxon>
        <taxon>Clostridia</taxon>
        <taxon>Eubacteriales</taxon>
        <taxon>Clostridiaceae</taxon>
        <taxon>Clostridium</taxon>
    </lineage>
</organism>
<dbReference type="SUPFAM" id="SSF57997">
    <property type="entry name" value="Tropomyosin"/>
    <property type="match status" value="1"/>
</dbReference>
<keyword evidence="11" id="KW-1185">Reference proteome</keyword>
<evidence type="ECO:0000259" key="9">
    <source>
        <dbReference type="PROSITE" id="PS51935"/>
    </source>
</evidence>
<dbReference type="EC" id="3.4.-.-" evidence="10"/>
<evidence type="ECO:0000256" key="6">
    <source>
        <dbReference type="SAM" id="Coils"/>
    </source>
</evidence>
<feature type="chain" id="PRO_5007577761" evidence="8">
    <location>
        <begin position="26"/>
        <end position="387"/>
    </location>
</feature>
<dbReference type="PANTHER" id="PTHR47053:SF1">
    <property type="entry name" value="MUREIN DD-ENDOPEPTIDASE MEPH-RELATED"/>
    <property type="match status" value="1"/>
</dbReference>
<feature type="coiled-coil region" evidence="6">
    <location>
        <begin position="25"/>
        <end position="108"/>
    </location>
</feature>
<dbReference type="AlphaFoldDB" id="A0A151AQK3"/>
<sequence>MHKKVASIVTAAVLLVTMSTTGAVADTLSDKLKSQQNTLQQHKNQYKSVQNKIANLEAKIEEFDGRIESLMSEIEENRNKIKSIESDIDLAQSEIEKAQKDIEEEQELFNERIKAMYMNGIGGYLEVFLGAEDLSDFIERIEAVKQITELDKKIVNDLKRKQEDLQAKQEKLQKEKSNLKKLNIAQQEKIKKLEEDKKKQNKLIEEAKAQSALYANALKADEEQIAQTKKLIEQAKKRYQSAASSSKTSSKSTSSSNRPSRGSQSSSSYSPDALISYASQFLGTPYVWGATGPNSFDCSGFTKYVYAHFGINLPRVSRDQAEVGTYVSRDDLQPGDLVFFKNGDNPVHHVGIYVGNGSYIHAPRTGDVVKISSLSSRSDYAWARRVR</sequence>
<name>A0A151AQK3_9CLOT</name>
<evidence type="ECO:0000256" key="1">
    <source>
        <dbReference type="ARBA" id="ARBA00007074"/>
    </source>
</evidence>
<keyword evidence="4 10" id="KW-0378">Hydrolase</keyword>
<proteinExistence type="inferred from homology"/>
<dbReference type="Pfam" id="PF24568">
    <property type="entry name" value="CC_PcsB"/>
    <property type="match status" value="1"/>
</dbReference>
<dbReference type="PROSITE" id="PS51935">
    <property type="entry name" value="NLPC_P60"/>
    <property type="match status" value="1"/>
</dbReference>
<dbReference type="InterPro" id="IPR038765">
    <property type="entry name" value="Papain-like_cys_pep_sf"/>
</dbReference>
<dbReference type="RefSeq" id="WP_061857810.1">
    <property type="nucleotide sequence ID" value="NZ_LTBB01000003.1"/>
</dbReference>
<evidence type="ECO:0000313" key="10">
    <source>
        <dbReference type="EMBL" id="KYH29687.1"/>
    </source>
</evidence>
<dbReference type="STRING" id="1121305.CLCOL_09180"/>
<dbReference type="InterPro" id="IPR057309">
    <property type="entry name" value="PcsB_CC"/>
</dbReference>
<dbReference type="SUPFAM" id="SSF54001">
    <property type="entry name" value="Cysteine proteinases"/>
    <property type="match status" value="1"/>
</dbReference>
<evidence type="ECO:0000256" key="8">
    <source>
        <dbReference type="SAM" id="SignalP"/>
    </source>
</evidence>
<accession>A0A151AQK3</accession>
<keyword evidence="3 8" id="KW-0732">Signal</keyword>
<evidence type="ECO:0000256" key="7">
    <source>
        <dbReference type="SAM" id="MobiDB-lite"/>
    </source>
</evidence>
<feature type="compositionally biased region" description="Low complexity" evidence="7">
    <location>
        <begin position="240"/>
        <end position="269"/>
    </location>
</feature>
<evidence type="ECO:0000256" key="5">
    <source>
        <dbReference type="ARBA" id="ARBA00022807"/>
    </source>
</evidence>
<gene>
    <name evidence="10" type="primary">iap_2</name>
    <name evidence="10" type="ORF">CLCOL_09180</name>
</gene>
<dbReference type="InterPro" id="IPR051202">
    <property type="entry name" value="Peptidase_C40"/>
</dbReference>
<dbReference type="GO" id="GO:0006508">
    <property type="term" value="P:proteolysis"/>
    <property type="evidence" value="ECO:0007669"/>
    <property type="project" value="UniProtKB-KW"/>
</dbReference>
<evidence type="ECO:0000313" key="11">
    <source>
        <dbReference type="Proteomes" id="UP000075374"/>
    </source>
</evidence>
<reference evidence="10 11" key="1">
    <citation type="submission" date="2016-02" db="EMBL/GenBank/DDBJ databases">
        <title>Genome sequence of Clostridium colicanis DSM 13634.</title>
        <authorList>
            <person name="Poehlein A."/>
            <person name="Daniel R."/>
        </authorList>
    </citation>
    <scope>NUCLEOTIDE SEQUENCE [LARGE SCALE GENOMIC DNA]</scope>
    <source>
        <strain evidence="10 11">DSM 13634</strain>
    </source>
</reference>
<dbReference type="Pfam" id="PF00877">
    <property type="entry name" value="NLPC_P60"/>
    <property type="match status" value="1"/>
</dbReference>
<feature type="region of interest" description="Disordered" evidence="7">
    <location>
        <begin position="237"/>
        <end position="269"/>
    </location>
</feature>
<dbReference type="EMBL" id="LTBB01000003">
    <property type="protein sequence ID" value="KYH29687.1"/>
    <property type="molecule type" value="Genomic_DNA"/>
</dbReference>
<feature type="signal peptide" evidence="8">
    <location>
        <begin position="1"/>
        <end position="25"/>
    </location>
</feature>
<protein>
    <submittedName>
        <fullName evidence="10">Putative endopeptidase p60</fullName>
        <ecNumber evidence="10">3.4.-.-</ecNumber>
    </submittedName>
</protein>
<comment type="similarity">
    <text evidence="1">Belongs to the peptidase C40 family.</text>
</comment>
<feature type="domain" description="NlpC/P60" evidence="9">
    <location>
        <begin position="268"/>
        <end position="387"/>
    </location>
</feature>
<dbReference type="GO" id="GO:0008234">
    <property type="term" value="F:cysteine-type peptidase activity"/>
    <property type="evidence" value="ECO:0007669"/>
    <property type="project" value="UniProtKB-KW"/>
</dbReference>
<evidence type="ECO:0000256" key="4">
    <source>
        <dbReference type="ARBA" id="ARBA00022801"/>
    </source>
</evidence>
<evidence type="ECO:0000256" key="3">
    <source>
        <dbReference type="ARBA" id="ARBA00022729"/>
    </source>
</evidence>
<dbReference type="PATRIC" id="fig|1121305.3.peg.934"/>